<evidence type="ECO:0000256" key="3">
    <source>
        <dbReference type="ARBA" id="ARBA00022618"/>
    </source>
</evidence>
<dbReference type="OrthoDB" id="1725168at2"/>
<dbReference type="GO" id="GO:0090529">
    <property type="term" value="P:cell septum assembly"/>
    <property type="evidence" value="ECO:0007669"/>
    <property type="project" value="InterPro"/>
</dbReference>
<dbReference type="InterPro" id="IPR026579">
    <property type="entry name" value="FtsQ"/>
</dbReference>
<dbReference type="PROSITE" id="PS51779">
    <property type="entry name" value="POTRA"/>
    <property type="match status" value="1"/>
</dbReference>
<reference evidence="11" key="1">
    <citation type="journal article" date="2017" name="Appl. Environ. Microbiol.">
        <title>Genomic analysis of Calderihabitans maritimus KKC1, a thermophilic hydrogenogenic carboxydotrophic bacterium isolated from marine sediment.</title>
        <authorList>
            <person name="Omae K."/>
            <person name="Yoneda Y."/>
            <person name="Fukuyama Y."/>
            <person name="Yoshida T."/>
            <person name="Sako Y."/>
        </authorList>
    </citation>
    <scope>NUCLEOTIDE SEQUENCE [LARGE SCALE GENOMIC DNA]</scope>
    <source>
        <strain evidence="11">KKC1</strain>
    </source>
</reference>
<feature type="domain" description="POTRA" evidence="9">
    <location>
        <begin position="43"/>
        <end position="111"/>
    </location>
</feature>
<protein>
    <submittedName>
        <fullName evidence="10">Polypeptide-transport-associated domain-containing protein FtsQ-type</fullName>
    </submittedName>
</protein>
<feature type="transmembrane region" description="Helical" evidence="8">
    <location>
        <begin position="20"/>
        <end position="38"/>
    </location>
</feature>
<comment type="subcellular location">
    <subcellularLocation>
        <location evidence="1">Membrane</location>
    </subcellularLocation>
</comment>
<gene>
    <name evidence="10" type="ORF">KKC1_12990</name>
</gene>
<accession>A0A1Z5HS83</accession>
<dbReference type="Gene3D" id="3.10.20.310">
    <property type="entry name" value="membrane protein fhac"/>
    <property type="match status" value="1"/>
</dbReference>
<comment type="caution">
    <text evidence="10">The sequence shown here is derived from an EMBL/GenBank/DDBJ whole genome shotgun (WGS) entry which is preliminary data.</text>
</comment>
<dbReference type="Proteomes" id="UP000197032">
    <property type="component" value="Unassembled WGS sequence"/>
</dbReference>
<evidence type="ECO:0000313" key="10">
    <source>
        <dbReference type="EMBL" id="GAW92140.1"/>
    </source>
</evidence>
<evidence type="ECO:0000313" key="11">
    <source>
        <dbReference type="Proteomes" id="UP000197032"/>
    </source>
</evidence>
<organism evidence="10 11">
    <name type="scientific">Calderihabitans maritimus</name>
    <dbReference type="NCBI Taxonomy" id="1246530"/>
    <lineage>
        <taxon>Bacteria</taxon>
        <taxon>Bacillati</taxon>
        <taxon>Bacillota</taxon>
        <taxon>Clostridia</taxon>
        <taxon>Neomoorellales</taxon>
        <taxon>Calderihabitantaceae</taxon>
        <taxon>Calderihabitans</taxon>
    </lineage>
</organism>
<dbReference type="GO" id="GO:0005886">
    <property type="term" value="C:plasma membrane"/>
    <property type="evidence" value="ECO:0007669"/>
    <property type="project" value="TreeGrafter"/>
</dbReference>
<keyword evidence="4 8" id="KW-0812">Transmembrane</keyword>
<keyword evidence="6 8" id="KW-0472">Membrane</keyword>
<name>A0A1Z5HS83_9FIRM</name>
<keyword evidence="11" id="KW-1185">Reference proteome</keyword>
<dbReference type="AlphaFoldDB" id="A0A1Z5HS83"/>
<keyword evidence="3" id="KW-0132">Cell division</keyword>
<dbReference type="HAMAP" id="MF_00911">
    <property type="entry name" value="FtsQ_subfam"/>
    <property type="match status" value="1"/>
</dbReference>
<evidence type="ECO:0000256" key="7">
    <source>
        <dbReference type="ARBA" id="ARBA00023306"/>
    </source>
</evidence>
<dbReference type="Pfam" id="PF08478">
    <property type="entry name" value="POTRA_1"/>
    <property type="match status" value="1"/>
</dbReference>
<dbReference type="PANTHER" id="PTHR37820:SF1">
    <property type="entry name" value="CELL DIVISION PROTEIN FTSQ"/>
    <property type="match status" value="1"/>
</dbReference>
<dbReference type="PANTHER" id="PTHR37820">
    <property type="entry name" value="CELL DIVISION PROTEIN DIVIB"/>
    <property type="match status" value="1"/>
</dbReference>
<dbReference type="RefSeq" id="WP_088553551.1">
    <property type="nucleotide sequence ID" value="NZ_BDGJ01000059.1"/>
</dbReference>
<keyword evidence="7" id="KW-0131">Cell cycle</keyword>
<evidence type="ECO:0000259" key="9">
    <source>
        <dbReference type="PROSITE" id="PS51779"/>
    </source>
</evidence>
<evidence type="ECO:0000256" key="6">
    <source>
        <dbReference type="ARBA" id="ARBA00023136"/>
    </source>
</evidence>
<dbReference type="InterPro" id="IPR005548">
    <property type="entry name" value="Cell_div_FtsQ/DivIB_C"/>
</dbReference>
<dbReference type="Gene3D" id="3.40.50.10960">
    <property type="match status" value="1"/>
</dbReference>
<evidence type="ECO:0000256" key="5">
    <source>
        <dbReference type="ARBA" id="ARBA00022989"/>
    </source>
</evidence>
<sequence length="255" mass="29134">MTRTRSRNIKRIRYRKGSVFLRSILFVLLVLAAIYFFLQSSLFDVRKVVVKGLSTVDRQQIIQLSGIQPGLNILRLDVNRIKTKVLTHPMIKSVKVSRRFPDRVVIEITERNPLALIPSATGFMVVDEEGSVLKKVQEISNLSLPLLTGVVVNREIFPGEAIRHNKNLEEGLRLLQSLTPEQRQLIAELDVANLERLKAYTPAGLEVRLGTGENIVEKMALLETIHYQWVEQGKIDQLEYIDLSYYGSPVVKYRQ</sequence>
<evidence type="ECO:0000256" key="1">
    <source>
        <dbReference type="ARBA" id="ARBA00004370"/>
    </source>
</evidence>
<dbReference type="EMBL" id="BDGJ01000059">
    <property type="protein sequence ID" value="GAW92140.1"/>
    <property type="molecule type" value="Genomic_DNA"/>
</dbReference>
<evidence type="ECO:0000256" key="4">
    <source>
        <dbReference type="ARBA" id="ARBA00022692"/>
    </source>
</evidence>
<keyword evidence="2" id="KW-1003">Cell membrane</keyword>
<dbReference type="InterPro" id="IPR050487">
    <property type="entry name" value="FtsQ_DivIB"/>
</dbReference>
<evidence type="ECO:0000256" key="8">
    <source>
        <dbReference type="SAM" id="Phobius"/>
    </source>
</evidence>
<keyword evidence="5 8" id="KW-1133">Transmembrane helix</keyword>
<evidence type="ECO:0000256" key="2">
    <source>
        <dbReference type="ARBA" id="ARBA00022475"/>
    </source>
</evidence>
<dbReference type="Pfam" id="PF03799">
    <property type="entry name" value="FtsQ_DivIB_C"/>
    <property type="match status" value="1"/>
</dbReference>
<dbReference type="InterPro" id="IPR034746">
    <property type="entry name" value="POTRA"/>
</dbReference>
<proteinExistence type="inferred from homology"/>
<dbReference type="InterPro" id="IPR013685">
    <property type="entry name" value="POTRA_FtsQ_type"/>
</dbReference>